<dbReference type="InterPro" id="IPR014724">
    <property type="entry name" value="RNA_pol_RPB2_OB-fold"/>
</dbReference>
<dbReference type="VEuPathDB" id="PiroplasmaDB:TOT_050000009"/>
<evidence type="ECO:0000259" key="10">
    <source>
        <dbReference type="SMART" id="SM00663"/>
    </source>
</evidence>
<comment type="similarity">
    <text evidence="3">In the C-terminal section; belongs to the RNA polymerase beta' chain family.</text>
</comment>
<dbReference type="Gene3D" id="2.40.40.20">
    <property type="match status" value="1"/>
</dbReference>
<evidence type="ECO:0000256" key="2">
    <source>
        <dbReference type="ARBA" id="ARBA00007616"/>
    </source>
</evidence>
<dbReference type="SUPFAM" id="SSF64484">
    <property type="entry name" value="beta and beta-prime subunits of DNA dependent RNA-polymerase"/>
    <property type="match status" value="2"/>
</dbReference>
<keyword evidence="9" id="KW-0804">Transcription</keyword>
<dbReference type="Pfam" id="PF00562">
    <property type="entry name" value="RNA_pol_Rpb2_6"/>
    <property type="match status" value="1"/>
</dbReference>
<evidence type="ECO:0000256" key="8">
    <source>
        <dbReference type="ARBA" id="ARBA00022695"/>
    </source>
</evidence>
<evidence type="ECO:0000313" key="11">
    <source>
        <dbReference type="EMBL" id="BAM42531.1"/>
    </source>
</evidence>
<dbReference type="PANTHER" id="PTHR20856">
    <property type="entry name" value="DNA-DIRECTED RNA POLYMERASE I SUBUNIT 2"/>
    <property type="match status" value="1"/>
</dbReference>
<evidence type="ECO:0000256" key="5">
    <source>
        <dbReference type="ARBA" id="ARBA00018273"/>
    </source>
</evidence>
<protein>
    <recommendedName>
        <fullName evidence="5">Bifunctional DNA-directed RNA polymerase subunit beta-beta'</fullName>
        <ecNumber evidence="4">2.7.7.6</ecNumber>
    </recommendedName>
</protein>
<name>J7MH45_THEOR</name>
<dbReference type="InterPro" id="IPR037033">
    <property type="entry name" value="DNA-dir_RNAP_su2_hyb_sf"/>
</dbReference>
<dbReference type="Pfam" id="PF00623">
    <property type="entry name" value="RNA_pol_Rpb1_2"/>
    <property type="match status" value="1"/>
</dbReference>
<keyword evidence="12" id="KW-1185">Reference proteome</keyword>
<dbReference type="GO" id="GO:0032549">
    <property type="term" value="F:ribonucleoside binding"/>
    <property type="evidence" value="ECO:0007669"/>
    <property type="project" value="InterPro"/>
</dbReference>
<dbReference type="InterPro" id="IPR007121">
    <property type="entry name" value="RNA_pol_bsu_CS"/>
</dbReference>
<dbReference type="Gene3D" id="1.10.40.90">
    <property type="match status" value="1"/>
</dbReference>
<dbReference type="InterPro" id="IPR007120">
    <property type="entry name" value="DNA-dir_RNAP_su2_dom"/>
</dbReference>
<dbReference type="InterPro" id="IPR000722">
    <property type="entry name" value="RNA_pol_asu"/>
</dbReference>
<dbReference type="Pfam" id="PF04560">
    <property type="entry name" value="RNA_pol_Rpb2_7"/>
    <property type="match status" value="1"/>
</dbReference>
<dbReference type="GO" id="GO:0006351">
    <property type="term" value="P:DNA-templated transcription"/>
    <property type="evidence" value="ECO:0007669"/>
    <property type="project" value="InterPro"/>
</dbReference>
<evidence type="ECO:0000256" key="4">
    <source>
        <dbReference type="ARBA" id="ARBA00012418"/>
    </source>
</evidence>
<gene>
    <name evidence="11" type="ORF">TOT_050000009</name>
</gene>
<sequence>MENNEFKIINSTKKSNNKTLDILNVLSITELVIPFLFNNDPCRSLMGSKMHTQAIPLLYSNNPYVITNYNTVNNLLSSRFIYSMCSGVVQEVDSSRIIILDDKDRLIYYYLYPFNVVDYNSILLYKPIVWEGEKVCVGKILAIPNDLKNLEFSIGFNNFVNYSFYDGYEHEDAIIINKDLVIEDILTSISFNIYEDCLYLKKFDCLELVVQKFFKDSGKKNIDEEEIYEYYSSTYYKYFLSGEELSFKIKYEIYHYKSTYFDRLLRLLFPEEKVLLTKNKSLTIKHGGEGRLVKYEILSNYDLKQSDDFYDDLNISYMVLRFFIAKIDRINIGDKLCGRHGNKGVVSKISETIDLPYTFNDSSPYSITSPIGSLARINLGQFLEGVCGYKSLNYNCRTKAPINLFESYLYSNLYFNLLNNSYNLYKNSCLINTINENYLRDFKTGYKLKNFNFLSVPYYLKLMHTSKSKFNYRTVGRYNSMTQQPVEGKNVSGGQKFGEMEIWALEAHGSSYNIQELSLLKTNIKLFKKFETTHECSESFKITKCAELFKKKLTFLKKKKSVTETKFDKFNKLLSDLTFIKKLFITLFPILPAGLRTYSFDNRKVTHNSNLNYLYAGFRVDYSGRATIVPYPSLPLQTVGLPSDMLYHRVRRHHEKGEVNDNTFYESSFYRHNILDKLEFFEELLPEYSVTVNRAPTLHKMNVQVFNPMLVEGESVQFNPLLCAGYNADFDGDQMGIFSLLKNYSMNEALHMLGPLVNLHSPTTKNNVFNLTQGMLAGYYSLSNYNYFKLITSYISNNYTDVLEYFNRSISIDSPILLRSSNFFYYSTYGRSLLNYNFNKK</sequence>
<dbReference type="Proteomes" id="UP000003786">
    <property type="component" value="Apicoplast Pltd"/>
</dbReference>
<dbReference type="OrthoDB" id="35661at2759"/>
<comment type="similarity">
    <text evidence="2">In the N-terminal section; belongs to the RNA polymerase beta chain family.</text>
</comment>
<dbReference type="GO" id="GO:0003677">
    <property type="term" value="F:DNA binding"/>
    <property type="evidence" value="ECO:0007669"/>
    <property type="project" value="InterPro"/>
</dbReference>
<dbReference type="GO" id="GO:0000428">
    <property type="term" value="C:DNA-directed RNA polymerase complex"/>
    <property type="evidence" value="ECO:0007669"/>
    <property type="project" value="UniProtKB-KW"/>
</dbReference>
<dbReference type="InterPro" id="IPR015712">
    <property type="entry name" value="DNA-dir_RNA_pol_su2"/>
</dbReference>
<dbReference type="RefSeq" id="XP_012965622.1">
    <property type="nucleotide sequence ID" value="XM_013110168.1"/>
</dbReference>
<dbReference type="Gene3D" id="2.40.270.10">
    <property type="entry name" value="DNA-directed RNA polymerase, subunit 2, domain 6"/>
    <property type="match status" value="1"/>
</dbReference>
<dbReference type="EMBL" id="AP011950">
    <property type="protein sequence ID" value="BAM42531.1"/>
    <property type="molecule type" value="Genomic_DNA"/>
</dbReference>
<dbReference type="GO" id="GO:0003899">
    <property type="term" value="F:DNA-directed RNA polymerase activity"/>
    <property type="evidence" value="ECO:0007669"/>
    <property type="project" value="UniProtKB-EC"/>
</dbReference>
<dbReference type="InterPro" id="IPR007641">
    <property type="entry name" value="RNA_pol_Rpb2_7"/>
</dbReference>
<dbReference type="Gene3D" id="3.90.1800.10">
    <property type="entry name" value="RNA polymerase alpha subunit dimerisation domain"/>
    <property type="match status" value="1"/>
</dbReference>
<keyword evidence="7" id="KW-0808">Transferase</keyword>
<evidence type="ECO:0000256" key="6">
    <source>
        <dbReference type="ARBA" id="ARBA00022478"/>
    </source>
</evidence>
<feature type="domain" description="RNA polymerase N-terminal" evidence="10">
    <location>
        <begin position="581"/>
        <end position="783"/>
    </location>
</feature>
<dbReference type="Gene3D" id="2.40.50.100">
    <property type="match status" value="1"/>
</dbReference>
<evidence type="ECO:0000256" key="3">
    <source>
        <dbReference type="ARBA" id="ARBA00009839"/>
    </source>
</evidence>
<dbReference type="SMART" id="SM00663">
    <property type="entry name" value="RPOLA_N"/>
    <property type="match status" value="1"/>
</dbReference>
<dbReference type="Gene3D" id="2.40.50.150">
    <property type="match status" value="1"/>
</dbReference>
<evidence type="ECO:0000256" key="1">
    <source>
        <dbReference type="ARBA" id="ARBA00006835"/>
    </source>
</evidence>
<evidence type="ECO:0000313" key="12">
    <source>
        <dbReference type="Proteomes" id="UP000003786"/>
    </source>
</evidence>
<dbReference type="AlphaFoldDB" id="J7MH45"/>
<evidence type="ECO:0000256" key="9">
    <source>
        <dbReference type="ARBA" id="ARBA00023163"/>
    </source>
</evidence>
<comment type="similarity">
    <text evidence="1">Belongs to the RNA polymerase beta chain family.</text>
</comment>
<reference evidence="11" key="1">
    <citation type="journal article" date="2012" name="MBio">
        <title>Comparative genome analysis of three eukaryotic parasites with differing abilities to transform leukocytes reveals key mediators of Theileria-induced leukocyte transformation.</title>
        <authorList>
            <person name="Hayashida K."/>
            <person name="Hara Y."/>
            <person name="Abe T."/>
            <person name="Yamasaki C."/>
            <person name="Toyoda A."/>
            <person name="Kosuge T."/>
            <person name="Suzuki Y."/>
            <person name="Sato Y."/>
            <person name="Kawashima S."/>
            <person name="Katayama T."/>
            <person name="Wakaguri H."/>
            <person name="Inoue N."/>
            <person name="Homma K."/>
            <person name="Tada-Umezaki M."/>
            <person name="Yagi Y."/>
            <person name="Fujii Y."/>
            <person name="Habara T."/>
            <person name="Kanehisa M."/>
            <person name="Watanabe H."/>
            <person name="Ito K."/>
            <person name="Gojobori T."/>
            <person name="Sugawara H."/>
            <person name="Imanishi T."/>
            <person name="Weir W."/>
            <person name="Gardner M."/>
            <person name="Pain A."/>
            <person name="Shiels B."/>
            <person name="Hattori M."/>
            <person name="Nene V."/>
            <person name="Sugimoto C."/>
        </authorList>
    </citation>
    <scope>NUCLEOTIDE SEQUENCE</scope>
    <source>
        <strain evidence="11">Shintoku</strain>
    </source>
</reference>
<dbReference type="InterPro" id="IPR006592">
    <property type="entry name" value="RNA_pol_N"/>
</dbReference>
<dbReference type="EC" id="2.7.7.6" evidence="4"/>
<dbReference type="GeneID" id="20717030"/>
<proteinExistence type="inferred from homology"/>
<keyword evidence="6 11" id="KW-0240">DNA-directed RNA polymerase</keyword>
<evidence type="ECO:0000256" key="7">
    <source>
        <dbReference type="ARBA" id="ARBA00022679"/>
    </source>
</evidence>
<dbReference type="Gene3D" id="3.90.1100.10">
    <property type="match status" value="1"/>
</dbReference>
<organism evidence="11 12">
    <name type="scientific">Theileria orientalis strain Shintoku</name>
    <dbReference type="NCBI Taxonomy" id="869250"/>
    <lineage>
        <taxon>Eukaryota</taxon>
        <taxon>Sar</taxon>
        <taxon>Alveolata</taxon>
        <taxon>Apicomplexa</taxon>
        <taxon>Aconoidasida</taxon>
        <taxon>Piroplasmida</taxon>
        <taxon>Theileriidae</taxon>
        <taxon>Theileria</taxon>
    </lineage>
</organism>
<accession>J7MH45</accession>
<dbReference type="PROSITE" id="PS01166">
    <property type="entry name" value="RNA_POL_BETA"/>
    <property type="match status" value="1"/>
</dbReference>
<keyword evidence="8" id="KW-0548">Nucleotidyltransferase</keyword>